<dbReference type="Proteomes" id="UP000818266">
    <property type="component" value="Unassembled WGS sequence"/>
</dbReference>
<keyword evidence="2" id="KW-1003">Cell membrane</keyword>
<accession>A0A9E5JW83</accession>
<feature type="transmembrane region" description="Helical" evidence="6">
    <location>
        <begin position="330"/>
        <end position="351"/>
    </location>
</feature>
<reference evidence="8 9" key="1">
    <citation type="submission" date="2020-03" db="EMBL/GenBank/DDBJ databases">
        <title>Chryseoglobus sp. isolated from a deep-sea seamount.</title>
        <authorList>
            <person name="Zhang D.-C."/>
        </authorList>
    </citation>
    <scope>NUCLEOTIDE SEQUENCE [LARGE SCALE GENOMIC DNA]</scope>
    <source>
        <strain evidence="8 9">KN1116</strain>
    </source>
</reference>
<dbReference type="PANTHER" id="PTHR30294">
    <property type="entry name" value="MEMBRANE COMPONENT OF ABC TRANSPORTER YHHJ-RELATED"/>
    <property type="match status" value="1"/>
</dbReference>
<feature type="domain" description="ABC-2 type transporter transmembrane" evidence="7">
    <location>
        <begin position="32"/>
        <end position="348"/>
    </location>
</feature>
<keyword evidence="5 6" id="KW-0472">Membrane</keyword>
<name>A0A9E5JW83_9MICO</name>
<dbReference type="AlphaFoldDB" id="A0A9E5JW83"/>
<dbReference type="InterPro" id="IPR051449">
    <property type="entry name" value="ABC-2_transporter_component"/>
</dbReference>
<protein>
    <submittedName>
        <fullName evidence="8">ABC transporter permease</fullName>
    </submittedName>
</protein>
<keyword evidence="9" id="KW-1185">Reference proteome</keyword>
<comment type="subcellular location">
    <subcellularLocation>
        <location evidence="1">Cell membrane</location>
        <topology evidence="1">Multi-pass membrane protein</topology>
    </subcellularLocation>
</comment>
<feature type="transmembrane region" description="Helical" evidence="6">
    <location>
        <begin position="150"/>
        <end position="175"/>
    </location>
</feature>
<evidence type="ECO:0000256" key="3">
    <source>
        <dbReference type="ARBA" id="ARBA00022692"/>
    </source>
</evidence>
<dbReference type="RefSeq" id="WP_152583890.1">
    <property type="nucleotide sequence ID" value="NZ_VIKT02000015.1"/>
</dbReference>
<evidence type="ECO:0000259" key="7">
    <source>
        <dbReference type="Pfam" id="PF12698"/>
    </source>
</evidence>
<gene>
    <name evidence="8" type="ORF">FK219_009620</name>
</gene>
<dbReference type="EMBL" id="VIKT02000015">
    <property type="protein sequence ID" value="NHF63493.1"/>
    <property type="molecule type" value="Genomic_DNA"/>
</dbReference>
<keyword evidence="4 6" id="KW-1133">Transmembrane helix</keyword>
<feature type="transmembrane region" description="Helical" evidence="6">
    <location>
        <begin position="33"/>
        <end position="55"/>
    </location>
</feature>
<feature type="transmembrane region" description="Helical" evidence="6">
    <location>
        <begin position="209"/>
        <end position="230"/>
    </location>
</feature>
<organism evidence="8 9">
    <name type="scientific">Microcella pacifica</name>
    <dbReference type="NCBI Taxonomy" id="2591847"/>
    <lineage>
        <taxon>Bacteria</taxon>
        <taxon>Bacillati</taxon>
        <taxon>Actinomycetota</taxon>
        <taxon>Actinomycetes</taxon>
        <taxon>Micrococcales</taxon>
        <taxon>Microbacteriaceae</taxon>
        <taxon>Microcella</taxon>
    </lineage>
</organism>
<comment type="caution">
    <text evidence="8">The sequence shown here is derived from an EMBL/GenBank/DDBJ whole genome shotgun (WGS) entry which is preliminary data.</text>
</comment>
<evidence type="ECO:0000256" key="5">
    <source>
        <dbReference type="ARBA" id="ARBA00023136"/>
    </source>
</evidence>
<evidence type="ECO:0000256" key="4">
    <source>
        <dbReference type="ARBA" id="ARBA00022989"/>
    </source>
</evidence>
<dbReference type="InterPro" id="IPR013525">
    <property type="entry name" value="ABC2_TM"/>
</dbReference>
<proteinExistence type="predicted"/>
<feature type="transmembrane region" description="Helical" evidence="6">
    <location>
        <begin position="242"/>
        <end position="261"/>
    </location>
</feature>
<evidence type="ECO:0000256" key="1">
    <source>
        <dbReference type="ARBA" id="ARBA00004651"/>
    </source>
</evidence>
<evidence type="ECO:0000256" key="2">
    <source>
        <dbReference type="ARBA" id="ARBA00022475"/>
    </source>
</evidence>
<evidence type="ECO:0000313" key="9">
    <source>
        <dbReference type="Proteomes" id="UP000818266"/>
    </source>
</evidence>
<dbReference type="PANTHER" id="PTHR30294:SF29">
    <property type="entry name" value="MULTIDRUG ABC TRANSPORTER PERMEASE YBHS-RELATED"/>
    <property type="match status" value="1"/>
</dbReference>
<sequence>MSTTTTSTAAPRFRESITLVAGREVMQKLRSKAFVISTIILMLVVLASIVIGGLVSRNQGDTPVAAVGVVAEQLEGLPGIEVTEVPTRAEAEDLVREGEVDGAAVPLENPADGGPAMEVIGLEEAPGILIQALSIAPEVTLLDEPSVDGFLAYFVALGFGIVFFISAVTFGGTIAQSVVEEKQTRVVEILLSSISSRALLAGKVVGNSILAFGQIIAIAVLAGIGLMVIGQDILISDLGPSVVWFLGFFAIGFVLLAAMYAASASLVSRMEDVGAVLTPVTYLVMIPYFLVIFFNNNELVLGITSYVPFSAPVGMPMRIFLETAQWWEPLVSLAILVVTTVVVVALGARIYQNSLLRTGSRVKLGEALRG</sequence>
<evidence type="ECO:0000256" key="6">
    <source>
        <dbReference type="SAM" id="Phobius"/>
    </source>
</evidence>
<feature type="transmembrane region" description="Helical" evidence="6">
    <location>
        <begin position="273"/>
        <end position="294"/>
    </location>
</feature>
<keyword evidence="3 6" id="KW-0812">Transmembrane</keyword>
<dbReference type="GO" id="GO:0140359">
    <property type="term" value="F:ABC-type transporter activity"/>
    <property type="evidence" value="ECO:0007669"/>
    <property type="project" value="InterPro"/>
</dbReference>
<dbReference type="Pfam" id="PF12698">
    <property type="entry name" value="ABC2_membrane_3"/>
    <property type="match status" value="1"/>
</dbReference>
<dbReference type="OrthoDB" id="3268959at2"/>
<dbReference type="GO" id="GO:0005886">
    <property type="term" value="C:plasma membrane"/>
    <property type="evidence" value="ECO:0007669"/>
    <property type="project" value="UniProtKB-SubCell"/>
</dbReference>
<evidence type="ECO:0000313" key="8">
    <source>
        <dbReference type="EMBL" id="NHF63493.1"/>
    </source>
</evidence>